<evidence type="ECO:0000313" key="2">
    <source>
        <dbReference type="EMBL" id="SFX80781.1"/>
    </source>
</evidence>
<evidence type="ECO:0000259" key="1">
    <source>
        <dbReference type="PROSITE" id="PS51301"/>
    </source>
</evidence>
<dbReference type="InterPro" id="IPR018004">
    <property type="entry name" value="KilA/APSES_HTH"/>
</dbReference>
<proteinExistence type="predicted"/>
<keyword evidence="3" id="KW-1185">Reference proteome</keyword>
<dbReference type="Proteomes" id="UP000182350">
    <property type="component" value="Unassembled WGS sequence"/>
</dbReference>
<protein>
    <submittedName>
        <fullName evidence="2">KilA-N domain-containing protein</fullName>
    </submittedName>
</protein>
<gene>
    <name evidence="2" type="ORF">SAMN02745752_02947</name>
</gene>
<feature type="domain" description="KilA-N" evidence="1">
    <location>
        <begin position="1"/>
        <end position="38"/>
    </location>
</feature>
<dbReference type="AlphaFoldDB" id="A0A1K2A510"/>
<sequence>MGRYGGIYACKELVYVYAYAMWISSAFHLKVIRAYDELQTNGVAFSERTVVTLGVSSLGVCRDTGVGLLLHFFQGVRSTVYDSDRNL</sequence>
<dbReference type="InterPro" id="IPR017880">
    <property type="entry name" value="KilA_N"/>
</dbReference>
<dbReference type="Pfam" id="PF04383">
    <property type="entry name" value="KilA-N"/>
    <property type="match status" value="1"/>
</dbReference>
<dbReference type="EMBL" id="FPJW01000016">
    <property type="protein sequence ID" value="SFX80781.1"/>
    <property type="molecule type" value="Genomic_DNA"/>
</dbReference>
<dbReference type="PROSITE" id="PS51301">
    <property type="entry name" value="KILA_N"/>
    <property type="match status" value="1"/>
</dbReference>
<evidence type="ECO:0000313" key="3">
    <source>
        <dbReference type="Proteomes" id="UP000182350"/>
    </source>
</evidence>
<reference evidence="2 3" key="1">
    <citation type="submission" date="2016-11" db="EMBL/GenBank/DDBJ databases">
        <authorList>
            <person name="Jaros S."/>
            <person name="Januszkiewicz K."/>
            <person name="Wedrychowicz H."/>
        </authorList>
    </citation>
    <scope>NUCLEOTIDE SEQUENCE [LARGE SCALE GENOMIC DNA]</scope>
    <source>
        <strain evidence="2 3">DSM 21637</strain>
    </source>
</reference>
<organism evidence="2 3">
    <name type="scientific">Marinospirillum alkaliphilum DSM 21637</name>
    <dbReference type="NCBI Taxonomy" id="1122209"/>
    <lineage>
        <taxon>Bacteria</taxon>
        <taxon>Pseudomonadati</taxon>
        <taxon>Pseudomonadota</taxon>
        <taxon>Gammaproteobacteria</taxon>
        <taxon>Oceanospirillales</taxon>
        <taxon>Oceanospirillaceae</taxon>
        <taxon>Marinospirillum</taxon>
    </lineage>
</organism>
<accession>A0A1K2A510</accession>
<name>A0A1K2A510_9GAMM</name>